<name>X0U104_9ZZZZ</name>
<protein>
    <submittedName>
        <fullName evidence="1">Uncharacterized protein</fullName>
    </submittedName>
</protein>
<dbReference type="EMBL" id="BARS01015762">
    <property type="protein sequence ID" value="GAF94097.1"/>
    <property type="molecule type" value="Genomic_DNA"/>
</dbReference>
<proteinExistence type="predicted"/>
<accession>X0U104</accession>
<feature type="non-terminal residue" evidence="1">
    <location>
        <position position="1"/>
    </location>
</feature>
<evidence type="ECO:0000313" key="1">
    <source>
        <dbReference type="EMBL" id="GAF94097.1"/>
    </source>
</evidence>
<organism evidence="1">
    <name type="scientific">marine sediment metagenome</name>
    <dbReference type="NCBI Taxonomy" id="412755"/>
    <lineage>
        <taxon>unclassified sequences</taxon>
        <taxon>metagenomes</taxon>
        <taxon>ecological metagenomes</taxon>
    </lineage>
</organism>
<sequence>QSKEVLAWACWCYGKVIKCLVLRPLYNYGCSILDLEMSIYRHTVKVRRHWDRFMFSKEAEGL</sequence>
<gene>
    <name evidence="1" type="ORF">S01H1_26037</name>
</gene>
<comment type="caution">
    <text evidence="1">The sequence shown here is derived from an EMBL/GenBank/DDBJ whole genome shotgun (WGS) entry which is preliminary data.</text>
</comment>
<reference evidence="1" key="1">
    <citation type="journal article" date="2014" name="Front. Microbiol.">
        <title>High frequency of phylogenetically diverse reductive dehalogenase-homologous genes in deep subseafloor sedimentary metagenomes.</title>
        <authorList>
            <person name="Kawai M."/>
            <person name="Futagami T."/>
            <person name="Toyoda A."/>
            <person name="Takaki Y."/>
            <person name="Nishi S."/>
            <person name="Hori S."/>
            <person name="Arai W."/>
            <person name="Tsubouchi T."/>
            <person name="Morono Y."/>
            <person name="Uchiyama I."/>
            <person name="Ito T."/>
            <person name="Fujiyama A."/>
            <person name="Inagaki F."/>
            <person name="Takami H."/>
        </authorList>
    </citation>
    <scope>NUCLEOTIDE SEQUENCE</scope>
    <source>
        <strain evidence="1">Expedition CK06-06</strain>
    </source>
</reference>
<dbReference type="AlphaFoldDB" id="X0U104"/>